<sequence length="75" mass="8512">FGDKVNEAFGGGHKGEQKEDGLDKAVDFVQEHVLKQGDQKNESAWEQAKDEQISDTIRKTYKNATGHEFFVKDKE</sequence>
<dbReference type="InParanoid" id="D8PZQ5"/>
<dbReference type="PANTHER" id="PTHR40462:SF1">
    <property type="entry name" value="EXPRESSED PROTEIN"/>
    <property type="match status" value="1"/>
</dbReference>
<dbReference type="PANTHER" id="PTHR40462">
    <property type="entry name" value="CHROMOSOME 1, WHOLE GENOME SHOTGUN SEQUENCE"/>
    <property type="match status" value="1"/>
</dbReference>
<dbReference type="OMA" id="FAGQHTQ"/>
<dbReference type="eggNOG" id="ENOG502S9RM">
    <property type="taxonomic scope" value="Eukaryota"/>
</dbReference>
<feature type="region of interest" description="Disordered" evidence="1">
    <location>
        <begin position="1"/>
        <end position="22"/>
    </location>
</feature>
<evidence type="ECO:0000313" key="3">
    <source>
        <dbReference type="Proteomes" id="UP000007431"/>
    </source>
</evidence>
<dbReference type="VEuPathDB" id="FungiDB:SCHCODRAFT_02493875"/>
<dbReference type="KEGG" id="scm:SCHCO_02493875"/>
<name>D8PZQ5_SCHCM</name>
<feature type="compositionally biased region" description="Basic and acidic residues" evidence="1">
    <location>
        <begin position="13"/>
        <end position="22"/>
    </location>
</feature>
<reference evidence="2 3" key="1">
    <citation type="journal article" date="2010" name="Nat. Biotechnol.">
        <title>Genome sequence of the model mushroom Schizophyllum commune.</title>
        <authorList>
            <person name="Ohm R.A."/>
            <person name="de Jong J.F."/>
            <person name="Lugones L.G."/>
            <person name="Aerts A."/>
            <person name="Kothe E."/>
            <person name="Stajich J.E."/>
            <person name="de Vries R.P."/>
            <person name="Record E."/>
            <person name="Levasseur A."/>
            <person name="Baker S.E."/>
            <person name="Bartholomew K.A."/>
            <person name="Coutinho P.M."/>
            <person name="Erdmann S."/>
            <person name="Fowler T.J."/>
            <person name="Gathman A.C."/>
            <person name="Lombard V."/>
            <person name="Henrissat B."/>
            <person name="Knabe N."/>
            <person name="Kuees U."/>
            <person name="Lilly W.W."/>
            <person name="Lindquist E."/>
            <person name="Lucas S."/>
            <person name="Magnuson J.K."/>
            <person name="Piumi F."/>
            <person name="Raudaskoski M."/>
            <person name="Salamov A."/>
            <person name="Schmutz J."/>
            <person name="Schwarze F.W.M.R."/>
            <person name="vanKuyk P.A."/>
            <person name="Horton J.S."/>
            <person name="Grigoriev I.V."/>
            <person name="Woesten H.A.B."/>
        </authorList>
    </citation>
    <scope>NUCLEOTIDE SEQUENCE [LARGE SCALE GENOMIC DNA]</scope>
    <source>
        <strain evidence="3">H4-8 / FGSC 9210</strain>
    </source>
</reference>
<protein>
    <submittedName>
        <fullName evidence="2">Uncharacterized protein</fullName>
    </submittedName>
</protein>
<keyword evidence="3" id="KW-1185">Reference proteome</keyword>
<dbReference type="OrthoDB" id="3050608at2759"/>
<gene>
    <name evidence="2" type="ORF">SCHCODRAFT_53579</name>
</gene>
<dbReference type="EMBL" id="GL377304">
    <property type="protein sequence ID" value="EFI98902.1"/>
    <property type="molecule type" value="Genomic_DNA"/>
</dbReference>
<dbReference type="HOGENOM" id="CLU_100306_1_0_1"/>
<dbReference type="RefSeq" id="XP_003033805.1">
    <property type="nucleotide sequence ID" value="XM_003033759.1"/>
</dbReference>
<dbReference type="Proteomes" id="UP000007431">
    <property type="component" value="Unassembled WGS sequence"/>
</dbReference>
<proteinExistence type="predicted"/>
<evidence type="ECO:0000256" key="1">
    <source>
        <dbReference type="SAM" id="MobiDB-lite"/>
    </source>
</evidence>
<feature type="non-terminal residue" evidence="2">
    <location>
        <position position="1"/>
    </location>
</feature>
<dbReference type="GeneID" id="9586367"/>
<organism evidence="3">
    <name type="scientific">Schizophyllum commune (strain H4-8 / FGSC 9210)</name>
    <name type="common">Split gill fungus</name>
    <dbReference type="NCBI Taxonomy" id="578458"/>
    <lineage>
        <taxon>Eukaryota</taxon>
        <taxon>Fungi</taxon>
        <taxon>Dikarya</taxon>
        <taxon>Basidiomycota</taxon>
        <taxon>Agaricomycotina</taxon>
        <taxon>Agaricomycetes</taxon>
        <taxon>Agaricomycetidae</taxon>
        <taxon>Agaricales</taxon>
        <taxon>Schizophyllaceae</taxon>
        <taxon>Schizophyllum</taxon>
    </lineage>
</organism>
<accession>D8PZQ5</accession>
<evidence type="ECO:0000313" key="2">
    <source>
        <dbReference type="EMBL" id="EFI98902.1"/>
    </source>
</evidence>
<dbReference type="AlphaFoldDB" id="D8PZQ5"/>